<reference evidence="11 12" key="1">
    <citation type="submission" date="2018-09" db="EMBL/GenBank/DDBJ databases">
        <title>YIM 75507 draft genome.</title>
        <authorList>
            <person name="Tang S."/>
            <person name="Feng Y."/>
        </authorList>
    </citation>
    <scope>NUCLEOTIDE SEQUENCE [LARGE SCALE GENOMIC DNA]</scope>
    <source>
        <strain evidence="11 12">YIM 75507</strain>
    </source>
</reference>
<evidence type="ECO:0000256" key="6">
    <source>
        <dbReference type="ARBA" id="ARBA00023303"/>
    </source>
</evidence>
<proteinExistence type="inferred from homology"/>
<gene>
    <name evidence="10" type="primary">fluC</name>
    <name evidence="10" type="synonym">crcB</name>
    <name evidence="11" type="ORF">D5H75_25405</name>
</gene>
<keyword evidence="6 10" id="KW-0407">Ion channel</keyword>
<evidence type="ECO:0000256" key="5">
    <source>
        <dbReference type="ARBA" id="ARBA00023136"/>
    </source>
</evidence>
<dbReference type="PANTHER" id="PTHR28259:SF1">
    <property type="entry name" value="FLUORIDE EXPORT PROTEIN 1-RELATED"/>
    <property type="match status" value="1"/>
</dbReference>
<comment type="caution">
    <text evidence="11">The sequence shown here is derived from an EMBL/GenBank/DDBJ whole genome shotgun (WGS) entry which is preliminary data.</text>
</comment>
<dbReference type="RefSeq" id="WP_119929167.1">
    <property type="nucleotide sequence ID" value="NZ_QZEY01000011.1"/>
</dbReference>
<feature type="transmembrane region" description="Helical" evidence="10">
    <location>
        <begin position="60"/>
        <end position="77"/>
    </location>
</feature>
<dbReference type="GO" id="GO:0062054">
    <property type="term" value="F:fluoride channel activity"/>
    <property type="evidence" value="ECO:0007669"/>
    <property type="project" value="UniProtKB-UniRule"/>
</dbReference>
<keyword evidence="5 10" id="KW-0472">Membrane</keyword>
<feature type="transmembrane region" description="Helical" evidence="10">
    <location>
        <begin position="89"/>
        <end position="115"/>
    </location>
</feature>
<comment type="subcellular location">
    <subcellularLocation>
        <location evidence="1 10">Cell membrane</location>
        <topology evidence="1 10">Multi-pass membrane protein</topology>
    </subcellularLocation>
</comment>
<name>A0A3A4B039_9ACTN</name>
<dbReference type="PANTHER" id="PTHR28259">
    <property type="entry name" value="FLUORIDE EXPORT PROTEIN 1-RELATED"/>
    <property type="match status" value="1"/>
</dbReference>
<comment type="catalytic activity">
    <reaction evidence="8">
        <text>fluoride(in) = fluoride(out)</text>
        <dbReference type="Rhea" id="RHEA:76159"/>
        <dbReference type="ChEBI" id="CHEBI:17051"/>
    </reaction>
    <physiologicalReaction direction="left-to-right" evidence="8">
        <dbReference type="Rhea" id="RHEA:76160"/>
    </physiologicalReaction>
</comment>
<evidence type="ECO:0000313" key="11">
    <source>
        <dbReference type="EMBL" id="RJL27268.1"/>
    </source>
</evidence>
<dbReference type="GO" id="GO:0046872">
    <property type="term" value="F:metal ion binding"/>
    <property type="evidence" value="ECO:0007669"/>
    <property type="project" value="UniProtKB-KW"/>
</dbReference>
<evidence type="ECO:0000256" key="9">
    <source>
        <dbReference type="ARBA" id="ARBA00049940"/>
    </source>
</evidence>
<comment type="activity regulation">
    <text evidence="10">Na(+) is not transported, but it plays an essential structural role and its presence is essential for fluoride channel function.</text>
</comment>
<evidence type="ECO:0000313" key="12">
    <source>
        <dbReference type="Proteomes" id="UP000265768"/>
    </source>
</evidence>
<feature type="binding site" evidence="10">
    <location>
        <position position="69"/>
    </location>
    <ligand>
        <name>Na(+)</name>
        <dbReference type="ChEBI" id="CHEBI:29101"/>
        <note>structural</note>
    </ligand>
</feature>
<comment type="similarity">
    <text evidence="7 10">Belongs to the fluoride channel Fluc/FEX (TC 1.A.43) family.</text>
</comment>
<evidence type="ECO:0000256" key="4">
    <source>
        <dbReference type="ARBA" id="ARBA00022989"/>
    </source>
</evidence>
<dbReference type="GO" id="GO:0005886">
    <property type="term" value="C:plasma membrane"/>
    <property type="evidence" value="ECO:0007669"/>
    <property type="project" value="UniProtKB-SubCell"/>
</dbReference>
<keyword evidence="10" id="KW-0915">Sodium</keyword>
<organism evidence="11 12">
    <name type="scientific">Bailinhaonella thermotolerans</name>
    <dbReference type="NCBI Taxonomy" id="1070861"/>
    <lineage>
        <taxon>Bacteria</taxon>
        <taxon>Bacillati</taxon>
        <taxon>Actinomycetota</taxon>
        <taxon>Actinomycetes</taxon>
        <taxon>Streptosporangiales</taxon>
        <taxon>Streptosporangiaceae</taxon>
        <taxon>Bailinhaonella</taxon>
    </lineage>
</organism>
<dbReference type="EMBL" id="QZEY01000011">
    <property type="protein sequence ID" value="RJL27268.1"/>
    <property type="molecule type" value="Genomic_DNA"/>
</dbReference>
<evidence type="ECO:0000256" key="3">
    <source>
        <dbReference type="ARBA" id="ARBA00022692"/>
    </source>
</evidence>
<evidence type="ECO:0000256" key="1">
    <source>
        <dbReference type="ARBA" id="ARBA00004651"/>
    </source>
</evidence>
<keyword evidence="10" id="KW-0479">Metal-binding</keyword>
<evidence type="ECO:0000256" key="7">
    <source>
        <dbReference type="ARBA" id="ARBA00035120"/>
    </source>
</evidence>
<dbReference type="InterPro" id="IPR003691">
    <property type="entry name" value="FluC"/>
</dbReference>
<feature type="binding site" evidence="10">
    <location>
        <position position="72"/>
    </location>
    <ligand>
        <name>Na(+)</name>
        <dbReference type="ChEBI" id="CHEBI:29101"/>
        <note>structural</note>
    </ligand>
</feature>
<keyword evidence="3 10" id="KW-0812">Transmembrane</keyword>
<dbReference type="GO" id="GO:0140114">
    <property type="term" value="P:cellular detoxification of fluoride"/>
    <property type="evidence" value="ECO:0007669"/>
    <property type="project" value="UniProtKB-UniRule"/>
</dbReference>
<comment type="function">
    <text evidence="9 10">Fluoride-specific ion channel. Important for reducing fluoride concentration in the cell, thus reducing its toxicity.</text>
</comment>
<dbReference type="Proteomes" id="UP000265768">
    <property type="component" value="Unassembled WGS sequence"/>
</dbReference>
<protein>
    <recommendedName>
        <fullName evidence="10">Fluoride-specific ion channel FluC</fullName>
    </recommendedName>
</protein>
<dbReference type="AlphaFoldDB" id="A0A3A4B039"/>
<keyword evidence="4 10" id="KW-1133">Transmembrane helix</keyword>
<accession>A0A3A4B039</accession>
<sequence>MNWVLVALGAAAGAPARYLIDLWVRSRRPSVFPWGTFAVNVGGSALAGALSAALLGEGGAALLVTGFCGALTTYSTLAHETVALARARAWAYAVLNMAATLAVGLGAAALGGAVVRALAG</sequence>
<evidence type="ECO:0000256" key="2">
    <source>
        <dbReference type="ARBA" id="ARBA00022475"/>
    </source>
</evidence>
<evidence type="ECO:0000256" key="8">
    <source>
        <dbReference type="ARBA" id="ARBA00035585"/>
    </source>
</evidence>
<comment type="caution">
    <text evidence="10">Lacks conserved residue(s) required for the propagation of feature annotation.</text>
</comment>
<keyword evidence="2 10" id="KW-1003">Cell membrane</keyword>
<dbReference type="Pfam" id="PF02537">
    <property type="entry name" value="CRCB"/>
    <property type="match status" value="1"/>
</dbReference>
<evidence type="ECO:0000256" key="10">
    <source>
        <dbReference type="HAMAP-Rule" id="MF_00454"/>
    </source>
</evidence>
<dbReference type="HAMAP" id="MF_00454">
    <property type="entry name" value="FluC"/>
    <property type="match status" value="1"/>
</dbReference>
<keyword evidence="12" id="KW-1185">Reference proteome</keyword>
<keyword evidence="10" id="KW-0813">Transport</keyword>
<keyword evidence="10" id="KW-0406">Ion transport</keyword>